<dbReference type="RefSeq" id="XP_007942826.1">
    <property type="nucleotide sequence ID" value="XM_007944635.1"/>
</dbReference>
<dbReference type="Pfam" id="PF14970">
    <property type="entry name" value="TEDC1"/>
    <property type="match status" value="1"/>
</dbReference>
<dbReference type="InterPro" id="IPR043535">
    <property type="entry name" value="TEDC1"/>
</dbReference>
<dbReference type="AlphaFoldDB" id="A0A8B7A9S4"/>
<dbReference type="PANTHER" id="PTHR35076:SF1">
    <property type="entry name" value="TUBULIN EPSILON AND DELTA COMPLEX PROTEIN 1"/>
    <property type="match status" value="1"/>
</dbReference>
<organism evidence="2 3">
    <name type="scientific">Orycteropus afer afer</name>
    <dbReference type="NCBI Taxonomy" id="1230840"/>
    <lineage>
        <taxon>Eukaryota</taxon>
        <taxon>Metazoa</taxon>
        <taxon>Chordata</taxon>
        <taxon>Craniata</taxon>
        <taxon>Vertebrata</taxon>
        <taxon>Euteleostomi</taxon>
        <taxon>Mammalia</taxon>
        <taxon>Eutheria</taxon>
        <taxon>Afrotheria</taxon>
        <taxon>Tubulidentata</taxon>
        <taxon>Orycteropodidae</taxon>
        <taxon>Orycteropus</taxon>
    </lineage>
</organism>
<sequence length="428" mass="47622">MGRRRRRVDRGAGTWARALPEAIAALSRMLPAGPSPETFRRAKFDLPEATPALWRLLFQVLSPRPEEGATVSLALETQVRLVKSVLRAQGYPRQELAELPEGGSQGSRELLLAFSWLLACGTLLEQLLARTRVRLGDEMPVCECEDLTCGGASLGQPALSKEADSRRDVRYVQWLMGKLQCRWRNLTSSHQEQCVLLSKIHEYTQGCHSDQSLGHLSVAETELLRDPEGGQELLRALECENARLEAALTWRRLELVFWQWMDTVLDACLPSTPSAGSQPTFLPSLSDHGPRELELVAWELQALQEELRVAVEVRRVACEAQVQGWGSEWSTTMRSLKEAVGQELAALQKAWEQEGGLVQPHGPHRLVRSEAGALPCWGLQAAEAIRALRSKEACLEAALCCLQGQCRQELARLLRALPGVIWLSPRGR</sequence>
<evidence type="ECO:0000313" key="3">
    <source>
        <dbReference type="RefSeq" id="XP_007942826.1"/>
    </source>
</evidence>
<evidence type="ECO:0000313" key="2">
    <source>
        <dbReference type="Proteomes" id="UP000694850"/>
    </source>
</evidence>
<dbReference type="OrthoDB" id="9906141at2759"/>
<protein>
    <submittedName>
        <fullName evidence="3">Tubulin epsilon and delta complex protein 1</fullName>
    </submittedName>
</protein>
<keyword evidence="2" id="KW-1185">Reference proteome</keyword>
<reference evidence="3" key="1">
    <citation type="submission" date="2025-08" db="UniProtKB">
        <authorList>
            <consortium name="RefSeq"/>
        </authorList>
    </citation>
    <scope>IDENTIFICATION</scope>
</reference>
<proteinExistence type="predicted"/>
<dbReference type="InterPro" id="IPR027996">
    <property type="entry name" value="TEDC1_dom"/>
</dbReference>
<dbReference type="Proteomes" id="UP000694850">
    <property type="component" value="Unplaced"/>
</dbReference>
<evidence type="ECO:0000259" key="1">
    <source>
        <dbReference type="Pfam" id="PF14970"/>
    </source>
</evidence>
<dbReference type="PANTHER" id="PTHR35076">
    <property type="entry name" value="TUBULIN EPSILON AND DELTA COMPLEX PROTEIN 1"/>
    <property type="match status" value="1"/>
</dbReference>
<feature type="domain" description="Tubulin epsilon and delta complex protein 1" evidence="1">
    <location>
        <begin position="90"/>
        <end position="266"/>
    </location>
</feature>
<accession>A0A8B7A9S4</accession>
<name>A0A8B7A9S4_ORYAF</name>
<gene>
    <name evidence="3" type="primary">TEDC1</name>
</gene>